<organism evidence="2 3">
    <name type="scientific">Parascedosporium putredinis</name>
    <dbReference type="NCBI Taxonomy" id="1442378"/>
    <lineage>
        <taxon>Eukaryota</taxon>
        <taxon>Fungi</taxon>
        <taxon>Dikarya</taxon>
        <taxon>Ascomycota</taxon>
        <taxon>Pezizomycotina</taxon>
        <taxon>Sordariomycetes</taxon>
        <taxon>Hypocreomycetidae</taxon>
        <taxon>Microascales</taxon>
        <taxon>Microascaceae</taxon>
        <taxon>Parascedosporium</taxon>
    </lineage>
</organism>
<dbReference type="EMBL" id="CALLCH030000001">
    <property type="protein sequence ID" value="CAI4211092.1"/>
    <property type="molecule type" value="Genomic_DNA"/>
</dbReference>
<sequence>MSSNENQFHILGGNDKKNEGQNKQQSNQQQESKSAQEGEFRVQPEPQDISSDFSVYHATPGPAIPKNFDAQKEGSKEDRRAQAAEWNKK</sequence>
<proteinExistence type="predicted"/>
<evidence type="ECO:0000313" key="2">
    <source>
        <dbReference type="EMBL" id="CAI4211092.1"/>
    </source>
</evidence>
<reference evidence="2" key="1">
    <citation type="submission" date="2022-11" db="EMBL/GenBank/DDBJ databases">
        <authorList>
            <person name="Scott C."/>
            <person name="Bruce N."/>
        </authorList>
    </citation>
    <scope>NUCLEOTIDE SEQUENCE</scope>
</reference>
<protein>
    <submittedName>
        <fullName evidence="2">Uncharacterized protein</fullName>
    </submittedName>
</protein>
<evidence type="ECO:0000313" key="3">
    <source>
        <dbReference type="Proteomes" id="UP000838763"/>
    </source>
</evidence>
<feature type="compositionally biased region" description="Basic and acidic residues" evidence="1">
    <location>
        <begin position="69"/>
        <end position="89"/>
    </location>
</feature>
<feature type="compositionally biased region" description="Low complexity" evidence="1">
    <location>
        <begin position="21"/>
        <end position="33"/>
    </location>
</feature>
<name>A0A9P1GVJ9_9PEZI</name>
<dbReference type="OrthoDB" id="2532734at2759"/>
<comment type="caution">
    <text evidence="2">The sequence shown here is derived from an EMBL/GenBank/DDBJ whole genome shotgun (WGS) entry which is preliminary data.</text>
</comment>
<dbReference type="Proteomes" id="UP000838763">
    <property type="component" value="Unassembled WGS sequence"/>
</dbReference>
<evidence type="ECO:0000256" key="1">
    <source>
        <dbReference type="SAM" id="MobiDB-lite"/>
    </source>
</evidence>
<dbReference type="AlphaFoldDB" id="A0A9P1GVJ9"/>
<feature type="region of interest" description="Disordered" evidence="1">
    <location>
        <begin position="1"/>
        <end position="89"/>
    </location>
</feature>
<keyword evidence="3" id="KW-1185">Reference proteome</keyword>
<accession>A0A9P1GVJ9</accession>
<gene>
    <name evidence="2" type="ORF">PPNO1_LOCUS890</name>
</gene>